<name>A0A2T0FML5_9ASCO</name>
<dbReference type="AlphaFoldDB" id="A0A2T0FML5"/>
<keyword evidence="6" id="KW-0804">Transcription</keyword>
<evidence type="ECO:0000256" key="5">
    <source>
        <dbReference type="ARBA" id="ARBA00023125"/>
    </source>
</evidence>
<dbReference type="CDD" id="cd00067">
    <property type="entry name" value="GAL4"/>
    <property type="match status" value="1"/>
</dbReference>
<organism evidence="10 11">
    <name type="scientific">Wickerhamiella sorbophila</name>
    <dbReference type="NCBI Taxonomy" id="45607"/>
    <lineage>
        <taxon>Eukaryota</taxon>
        <taxon>Fungi</taxon>
        <taxon>Dikarya</taxon>
        <taxon>Ascomycota</taxon>
        <taxon>Saccharomycotina</taxon>
        <taxon>Dipodascomycetes</taxon>
        <taxon>Dipodascales</taxon>
        <taxon>Trichomonascaceae</taxon>
        <taxon>Wickerhamiella</taxon>
    </lineage>
</organism>
<dbReference type="InterPro" id="IPR001138">
    <property type="entry name" value="Zn2Cys6_DnaBD"/>
</dbReference>
<dbReference type="STRING" id="45607.A0A2T0FML5"/>
<dbReference type="Gene3D" id="4.10.240.10">
    <property type="entry name" value="Zn(2)-C6 fungal-type DNA-binding domain"/>
    <property type="match status" value="1"/>
</dbReference>
<evidence type="ECO:0000256" key="8">
    <source>
        <dbReference type="SAM" id="MobiDB-lite"/>
    </source>
</evidence>
<keyword evidence="2" id="KW-0479">Metal-binding</keyword>
<feature type="compositionally biased region" description="Low complexity" evidence="8">
    <location>
        <begin position="110"/>
        <end position="121"/>
    </location>
</feature>
<dbReference type="GO" id="GO:0005634">
    <property type="term" value="C:nucleus"/>
    <property type="evidence" value="ECO:0007669"/>
    <property type="project" value="UniProtKB-SubCell"/>
</dbReference>
<gene>
    <name evidence="10" type="ORF">B9G98_03863</name>
</gene>
<dbReference type="OrthoDB" id="2595934at2759"/>
<dbReference type="InterPro" id="IPR051089">
    <property type="entry name" value="prtT"/>
</dbReference>
<protein>
    <recommendedName>
        <fullName evidence="9">Zn(2)-C6 fungal-type domain-containing protein</fullName>
    </recommendedName>
</protein>
<evidence type="ECO:0000256" key="7">
    <source>
        <dbReference type="ARBA" id="ARBA00023242"/>
    </source>
</evidence>
<dbReference type="InterPro" id="IPR036864">
    <property type="entry name" value="Zn2-C6_fun-type_DNA-bd_sf"/>
</dbReference>
<feature type="domain" description="Zn(2)-C6 fungal-type" evidence="9">
    <location>
        <begin position="9"/>
        <end position="41"/>
    </location>
</feature>
<dbReference type="EMBL" id="NDIQ01000022">
    <property type="protein sequence ID" value="PRT56243.1"/>
    <property type="molecule type" value="Genomic_DNA"/>
</dbReference>
<dbReference type="PANTHER" id="PTHR31845">
    <property type="entry name" value="FINGER DOMAIN PROTEIN, PUTATIVE-RELATED"/>
    <property type="match status" value="1"/>
</dbReference>
<feature type="compositionally biased region" description="Polar residues" evidence="8">
    <location>
        <begin position="130"/>
        <end position="139"/>
    </location>
</feature>
<evidence type="ECO:0000313" key="10">
    <source>
        <dbReference type="EMBL" id="PRT56243.1"/>
    </source>
</evidence>
<evidence type="ECO:0000256" key="4">
    <source>
        <dbReference type="ARBA" id="ARBA00023015"/>
    </source>
</evidence>
<dbReference type="GO" id="GO:0000981">
    <property type="term" value="F:DNA-binding transcription factor activity, RNA polymerase II-specific"/>
    <property type="evidence" value="ECO:0007669"/>
    <property type="project" value="InterPro"/>
</dbReference>
<dbReference type="Proteomes" id="UP000238350">
    <property type="component" value="Unassembled WGS sequence"/>
</dbReference>
<feature type="region of interest" description="Disordered" evidence="8">
    <location>
        <begin position="95"/>
        <end position="139"/>
    </location>
</feature>
<keyword evidence="5" id="KW-0238">DNA-binding</keyword>
<comment type="subcellular location">
    <subcellularLocation>
        <location evidence="1">Nucleus</location>
    </subcellularLocation>
</comment>
<keyword evidence="3" id="KW-0862">Zinc</keyword>
<evidence type="ECO:0000256" key="2">
    <source>
        <dbReference type="ARBA" id="ARBA00022723"/>
    </source>
</evidence>
<dbReference type="GO" id="GO:0008270">
    <property type="term" value="F:zinc ion binding"/>
    <property type="evidence" value="ECO:0007669"/>
    <property type="project" value="InterPro"/>
</dbReference>
<dbReference type="GeneID" id="36517611"/>
<dbReference type="PANTHER" id="PTHR31845:SF34">
    <property type="entry name" value="TRANSCRIPTIONAL ACTIVATOR OF PROTEASES PRTT"/>
    <property type="match status" value="1"/>
</dbReference>
<evidence type="ECO:0000313" key="11">
    <source>
        <dbReference type="Proteomes" id="UP000238350"/>
    </source>
</evidence>
<keyword evidence="11" id="KW-1185">Reference proteome</keyword>
<evidence type="ECO:0000256" key="1">
    <source>
        <dbReference type="ARBA" id="ARBA00004123"/>
    </source>
</evidence>
<dbReference type="GO" id="GO:0000976">
    <property type="term" value="F:transcription cis-regulatory region binding"/>
    <property type="evidence" value="ECO:0007669"/>
    <property type="project" value="TreeGrafter"/>
</dbReference>
<sequence length="659" mass="73740">MGRGRIARACVFCRNNKTKCHIPAGQKTCEKCAQMGLECSLLTKPAAPLAPSHPGVTKPERNAQYKTRLDQLQNQMEHMMQIMRSQGVNDLVLLSLPDGRPSLQPPPQPQSALNAPAQPQAPVSPIGPGSVQSMSSDGSLTLTQSLQRNHNGFSLPPLNYRVNPAVQAPHYPVPLWKDPVVAPAPPALLEANFVNQQGFDYYNEPYRQPWYATGAMASQYNMFGNVNTGLFFQASPANFLSQVLKPSYLVQVYRELITPVHRGGRDRRDPHRTNVITENILTREQAIDLLTHFRDNFNHWINLPAEMPAEDLVEYLCAESSLLLTVCCTVALRFDRKALRAKVYEPLLKHLHLETMRARMHLRQNVEFLQAMVILANFSESLCSPYCLYDPWFVSSWGIQHLTNLMSITDESSLQMHRLWNHLAIAHLYTCNSTGRRCILSADSIRASQEILKIPQSNQFDACILAEISAQFAAYRFFNSHISNDAVEDELLQWEEEWSFLTTEEQTIQFASGVHTYIRFMVRLHQLLREAKSGSHATPSGVNTVVLAFQSAPLADLFEQIDHLASVPSLLLERVSVDMFACLGDQLQQLGLLCCTLALQLCSLARESQLLSAQQASLSQALALVDGLADRFEAVSQSPDDLHAVSAAALRDFKTRLNL</sequence>
<keyword evidence="7" id="KW-0539">Nucleus</keyword>
<evidence type="ECO:0000259" key="9">
    <source>
        <dbReference type="PROSITE" id="PS50048"/>
    </source>
</evidence>
<accession>A0A2T0FML5</accession>
<dbReference type="PROSITE" id="PS00463">
    <property type="entry name" value="ZN2_CY6_FUNGAL_1"/>
    <property type="match status" value="1"/>
</dbReference>
<dbReference type="RefSeq" id="XP_024666188.1">
    <property type="nucleotide sequence ID" value="XM_024810420.1"/>
</dbReference>
<evidence type="ECO:0000256" key="6">
    <source>
        <dbReference type="ARBA" id="ARBA00023163"/>
    </source>
</evidence>
<proteinExistence type="predicted"/>
<reference evidence="10 11" key="1">
    <citation type="submission" date="2017-04" db="EMBL/GenBank/DDBJ databases">
        <title>Genome sequencing of [Candida] sorbophila.</title>
        <authorList>
            <person name="Ahn J.O."/>
        </authorList>
    </citation>
    <scope>NUCLEOTIDE SEQUENCE [LARGE SCALE GENOMIC DNA]</scope>
    <source>
        <strain evidence="10 11">DS02</strain>
    </source>
</reference>
<evidence type="ECO:0000256" key="3">
    <source>
        <dbReference type="ARBA" id="ARBA00022833"/>
    </source>
</evidence>
<dbReference type="PROSITE" id="PS50048">
    <property type="entry name" value="ZN2_CY6_FUNGAL_2"/>
    <property type="match status" value="1"/>
</dbReference>
<dbReference type="Pfam" id="PF00172">
    <property type="entry name" value="Zn_clus"/>
    <property type="match status" value="1"/>
</dbReference>
<keyword evidence="4" id="KW-0805">Transcription regulation</keyword>
<comment type="caution">
    <text evidence="10">The sequence shown here is derived from an EMBL/GenBank/DDBJ whole genome shotgun (WGS) entry which is preliminary data.</text>
</comment>
<dbReference type="SUPFAM" id="SSF57701">
    <property type="entry name" value="Zn2/Cys6 DNA-binding domain"/>
    <property type="match status" value="1"/>
</dbReference>